<evidence type="ECO:0000313" key="2">
    <source>
        <dbReference type="EMBL" id="SDD61725.1"/>
    </source>
</evidence>
<name>A0A1G6W9J0_NIADE</name>
<dbReference type="Proteomes" id="UP000198757">
    <property type="component" value="Unassembled WGS sequence"/>
</dbReference>
<keyword evidence="1" id="KW-0472">Membrane</keyword>
<feature type="transmembrane region" description="Helical" evidence="1">
    <location>
        <begin position="31"/>
        <end position="52"/>
    </location>
</feature>
<protein>
    <submittedName>
        <fullName evidence="2">Uncharacterized protein</fullName>
    </submittedName>
</protein>
<reference evidence="3" key="1">
    <citation type="submission" date="2016-10" db="EMBL/GenBank/DDBJ databases">
        <authorList>
            <person name="Varghese N."/>
            <person name="Submissions S."/>
        </authorList>
    </citation>
    <scope>NUCLEOTIDE SEQUENCE [LARGE SCALE GENOMIC DNA]</scope>
    <source>
        <strain evidence="3">DSM 25811 / CCM 8410 / LMG 26954 / E90</strain>
    </source>
</reference>
<accession>A0A1G6W9J0</accession>
<sequence>MTIIYFNDDFSFCFNKESIASRKIPPLFKKIMALFFLMTFAMQTFSQAVMMIDYRINRQAYAKNCVNKFRPKMHCNGHCQLMKKIQEEEQKNQQNPERKLEFKNEITLSSKSFFPELTFFTRTRSSVYCNRIIGTEIKRPRSVFHPPAA</sequence>
<proteinExistence type="predicted"/>
<keyword evidence="1" id="KW-1133">Transmembrane helix</keyword>
<gene>
    <name evidence="2" type="ORF">SAMN04487894_11129</name>
</gene>
<keyword evidence="1" id="KW-0812">Transmembrane</keyword>
<dbReference type="AlphaFoldDB" id="A0A1G6W9J0"/>
<keyword evidence="3" id="KW-1185">Reference proteome</keyword>
<organism evidence="2 3">
    <name type="scientific">Niabella drilacis (strain DSM 25811 / CCM 8410 / CCUG 62505 / LMG 26954 / E90)</name>
    <dbReference type="NCBI Taxonomy" id="1285928"/>
    <lineage>
        <taxon>Bacteria</taxon>
        <taxon>Pseudomonadati</taxon>
        <taxon>Bacteroidota</taxon>
        <taxon>Chitinophagia</taxon>
        <taxon>Chitinophagales</taxon>
        <taxon>Chitinophagaceae</taxon>
        <taxon>Niabella</taxon>
    </lineage>
</organism>
<dbReference type="OrthoDB" id="980645at2"/>
<evidence type="ECO:0000313" key="3">
    <source>
        <dbReference type="Proteomes" id="UP000198757"/>
    </source>
</evidence>
<dbReference type="EMBL" id="FMZO01000011">
    <property type="protein sequence ID" value="SDD61725.1"/>
    <property type="molecule type" value="Genomic_DNA"/>
</dbReference>
<dbReference type="STRING" id="1285928.SAMN04487894_11129"/>
<evidence type="ECO:0000256" key="1">
    <source>
        <dbReference type="SAM" id="Phobius"/>
    </source>
</evidence>
<dbReference type="RefSeq" id="WP_143019830.1">
    <property type="nucleotide sequence ID" value="NZ_FMZO01000011.1"/>
</dbReference>